<reference evidence="1 2" key="2">
    <citation type="journal article" date="2022" name="Mol. Ecol. Resour.">
        <title>The genomes of chicory, endive, great burdock and yacon provide insights into Asteraceae paleo-polyploidization history and plant inulin production.</title>
        <authorList>
            <person name="Fan W."/>
            <person name="Wang S."/>
            <person name="Wang H."/>
            <person name="Wang A."/>
            <person name="Jiang F."/>
            <person name="Liu H."/>
            <person name="Zhao H."/>
            <person name="Xu D."/>
            <person name="Zhang Y."/>
        </authorList>
    </citation>
    <scope>NUCLEOTIDE SEQUENCE [LARGE SCALE GENOMIC DNA]</scope>
    <source>
        <strain evidence="2">cv. Punajuju</strain>
        <tissue evidence="1">Leaves</tissue>
    </source>
</reference>
<sequence>MEVSALWCGIVVFAILLRYAWRFLNWVWLKPKKIEKCLRDQGLKGSSYKFLFGDMKEMVSMLKDAKSKPINLADDVVPRVVPFDHKCVTTYGKICFTWMGPRPMVHITEPAMVREVLANNYQFQRARGGNPLRKSLAKGLADAEADRWSKHRKIINPAFHVEKLKHMVPAIYSSCAEMVNQWEERIKKESSCEVDVWPYLQTLSSDVISRTAFGSSYKEGKRIFELQGELAELVIQAVQSVYIPGSRFLPTKNNNRIKEIDRQVKASIRSIIDKRIISLKAGESSKDDLLGILLDSNYKEIKQRGNMNFGLSIDEVIEECKLFYFAGQETTGNLLVWTMILLGQHTNWQECAREEVSQVFGDRKPEIDGLNRLKIVNMILNEGEDDAI</sequence>
<comment type="caution">
    <text evidence="1">The sequence shown here is derived from an EMBL/GenBank/DDBJ whole genome shotgun (WGS) entry which is preliminary data.</text>
</comment>
<organism evidence="1 2">
    <name type="scientific">Cichorium intybus</name>
    <name type="common">Chicory</name>
    <dbReference type="NCBI Taxonomy" id="13427"/>
    <lineage>
        <taxon>Eukaryota</taxon>
        <taxon>Viridiplantae</taxon>
        <taxon>Streptophyta</taxon>
        <taxon>Embryophyta</taxon>
        <taxon>Tracheophyta</taxon>
        <taxon>Spermatophyta</taxon>
        <taxon>Magnoliopsida</taxon>
        <taxon>eudicotyledons</taxon>
        <taxon>Gunneridae</taxon>
        <taxon>Pentapetalae</taxon>
        <taxon>asterids</taxon>
        <taxon>campanulids</taxon>
        <taxon>Asterales</taxon>
        <taxon>Asteraceae</taxon>
        <taxon>Cichorioideae</taxon>
        <taxon>Cichorieae</taxon>
        <taxon>Cichoriinae</taxon>
        <taxon>Cichorium</taxon>
    </lineage>
</organism>
<name>A0ACB9G675_CICIN</name>
<protein>
    <submittedName>
        <fullName evidence="1">Uncharacterized protein</fullName>
    </submittedName>
</protein>
<reference evidence="2" key="1">
    <citation type="journal article" date="2022" name="Mol. Ecol. Resour.">
        <title>The genomes of chicory, endive, great burdock and yacon provide insights into Asteraceae palaeo-polyploidization history and plant inulin production.</title>
        <authorList>
            <person name="Fan W."/>
            <person name="Wang S."/>
            <person name="Wang H."/>
            <person name="Wang A."/>
            <person name="Jiang F."/>
            <person name="Liu H."/>
            <person name="Zhao H."/>
            <person name="Xu D."/>
            <person name="Zhang Y."/>
        </authorList>
    </citation>
    <scope>NUCLEOTIDE SEQUENCE [LARGE SCALE GENOMIC DNA]</scope>
    <source>
        <strain evidence="2">cv. Punajuju</strain>
    </source>
</reference>
<dbReference type="EMBL" id="CM042010">
    <property type="protein sequence ID" value="KAI3778570.1"/>
    <property type="molecule type" value="Genomic_DNA"/>
</dbReference>
<proteinExistence type="predicted"/>
<dbReference type="Proteomes" id="UP001055811">
    <property type="component" value="Linkage Group LG02"/>
</dbReference>
<accession>A0ACB9G675</accession>
<gene>
    <name evidence="1" type="ORF">L2E82_07948</name>
</gene>
<evidence type="ECO:0000313" key="2">
    <source>
        <dbReference type="Proteomes" id="UP001055811"/>
    </source>
</evidence>
<keyword evidence="2" id="KW-1185">Reference proteome</keyword>
<evidence type="ECO:0000313" key="1">
    <source>
        <dbReference type="EMBL" id="KAI3778570.1"/>
    </source>
</evidence>